<dbReference type="Gene3D" id="3.30.740.10">
    <property type="entry name" value="Protein Inhibitor Of Neuronal Nitric Oxide Synthase"/>
    <property type="match status" value="1"/>
</dbReference>
<dbReference type="SUPFAM" id="SSF54648">
    <property type="entry name" value="DLC"/>
    <property type="match status" value="1"/>
</dbReference>
<proteinExistence type="inferred from homology"/>
<evidence type="ECO:0000256" key="2">
    <source>
        <dbReference type="ARBA" id="ARBA00004245"/>
    </source>
</evidence>
<evidence type="ECO:0000313" key="11">
    <source>
        <dbReference type="EMBL" id="CAI2385921.1"/>
    </source>
</evidence>
<dbReference type="EMBL" id="CAMPGE010028394">
    <property type="protein sequence ID" value="CAI2385921.1"/>
    <property type="molecule type" value="Genomic_DNA"/>
</dbReference>
<dbReference type="PANTHER" id="PTHR11886">
    <property type="entry name" value="DYNEIN LIGHT CHAIN"/>
    <property type="match status" value="1"/>
</dbReference>
<keyword evidence="6" id="KW-0509">mRNA transport</keyword>
<dbReference type="SMART" id="SM01375">
    <property type="entry name" value="Dynein_light"/>
    <property type="match status" value="1"/>
</dbReference>
<organism evidence="11 12">
    <name type="scientific">Euplotes crassus</name>
    <dbReference type="NCBI Taxonomy" id="5936"/>
    <lineage>
        <taxon>Eukaryota</taxon>
        <taxon>Sar</taxon>
        <taxon>Alveolata</taxon>
        <taxon>Ciliophora</taxon>
        <taxon>Intramacronucleata</taxon>
        <taxon>Spirotrichea</taxon>
        <taxon>Hypotrichia</taxon>
        <taxon>Euplotida</taxon>
        <taxon>Euplotidae</taxon>
        <taxon>Moneuplotes</taxon>
    </lineage>
</organism>
<evidence type="ECO:0000256" key="6">
    <source>
        <dbReference type="ARBA" id="ARBA00022816"/>
    </source>
</evidence>
<evidence type="ECO:0000256" key="1">
    <source>
        <dbReference type="ARBA" id="ARBA00004123"/>
    </source>
</evidence>
<protein>
    <recommendedName>
        <fullName evidence="10">Dynein light chain</fullName>
    </recommendedName>
</protein>
<dbReference type="InterPro" id="IPR001372">
    <property type="entry name" value="Dynein_light_chain_typ-1/2"/>
</dbReference>
<evidence type="ECO:0000256" key="10">
    <source>
        <dbReference type="RuleBase" id="RU365010"/>
    </source>
</evidence>
<evidence type="ECO:0000313" key="12">
    <source>
        <dbReference type="Proteomes" id="UP001295684"/>
    </source>
</evidence>
<dbReference type="AlphaFoldDB" id="A0AAD1Y8E9"/>
<comment type="subcellular location">
    <subcellularLocation>
        <location evidence="2 10">Cytoplasm</location>
        <location evidence="2 10">Cytoskeleton</location>
    </subcellularLocation>
    <subcellularLocation>
        <location evidence="1">Nucleus</location>
    </subcellularLocation>
</comment>
<dbReference type="InterPro" id="IPR037177">
    <property type="entry name" value="DLC_sf"/>
</dbReference>
<keyword evidence="5 10" id="KW-0493">Microtubule</keyword>
<evidence type="ECO:0000256" key="4">
    <source>
        <dbReference type="ARBA" id="ARBA00022490"/>
    </source>
</evidence>
<dbReference type="Proteomes" id="UP001295684">
    <property type="component" value="Unassembled WGS sequence"/>
</dbReference>
<keyword evidence="4 10" id="KW-0963">Cytoplasm</keyword>
<dbReference type="Pfam" id="PF01221">
    <property type="entry name" value="Dynein_light"/>
    <property type="match status" value="1"/>
</dbReference>
<comment type="similarity">
    <text evidence="10">Belongs to the dynein light chain family.</text>
</comment>
<keyword evidence="8 10" id="KW-0206">Cytoskeleton</keyword>
<dbReference type="GO" id="GO:0045505">
    <property type="term" value="F:dynein intermediate chain binding"/>
    <property type="evidence" value="ECO:0007669"/>
    <property type="project" value="TreeGrafter"/>
</dbReference>
<dbReference type="PANTHER" id="PTHR11886:SF35">
    <property type="entry name" value="DYNEIN LIGHT CHAIN"/>
    <property type="match status" value="1"/>
</dbReference>
<reference evidence="11" key="1">
    <citation type="submission" date="2023-07" db="EMBL/GenBank/DDBJ databases">
        <authorList>
            <consortium name="AG Swart"/>
            <person name="Singh M."/>
            <person name="Singh A."/>
            <person name="Seah K."/>
            <person name="Emmerich C."/>
        </authorList>
    </citation>
    <scope>NUCLEOTIDE SEQUENCE</scope>
    <source>
        <strain evidence="11">DP1</strain>
    </source>
</reference>
<keyword evidence="10" id="KW-0505">Motor protein</keyword>
<sequence length="91" mass="10556">MAHLVEEAVIKHADMAEEMQQHAVDCAAYAFKEKRYLKDVASIIKNEFDIMYNPTWHCIVGRSFGSEVTHTLKHFIYFYWGEVGVLLFKTG</sequence>
<evidence type="ECO:0000256" key="3">
    <source>
        <dbReference type="ARBA" id="ARBA00022448"/>
    </source>
</evidence>
<dbReference type="GO" id="GO:0007017">
    <property type="term" value="P:microtubule-based process"/>
    <property type="evidence" value="ECO:0007669"/>
    <property type="project" value="InterPro"/>
</dbReference>
<keyword evidence="10" id="KW-0243">Dynein</keyword>
<keyword evidence="12" id="KW-1185">Reference proteome</keyword>
<dbReference type="GO" id="GO:0005874">
    <property type="term" value="C:microtubule"/>
    <property type="evidence" value="ECO:0007669"/>
    <property type="project" value="UniProtKB-KW"/>
</dbReference>
<dbReference type="GO" id="GO:0015031">
    <property type="term" value="P:protein transport"/>
    <property type="evidence" value="ECO:0007669"/>
    <property type="project" value="UniProtKB-KW"/>
</dbReference>
<keyword evidence="3" id="KW-0813">Transport</keyword>
<evidence type="ECO:0000256" key="8">
    <source>
        <dbReference type="ARBA" id="ARBA00023212"/>
    </source>
</evidence>
<accession>A0AAD1Y8E9</accession>
<comment type="caution">
    <text evidence="11">The sequence shown here is derived from an EMBL/GenBank/DDBJ whole genome shotgun (WGS) entry which is preliminary data.</text>
</comment>
<name>A0AAD1Y8E9_EUPCR</name>
<evidence type="ECO:0000256" key="7">
    <source>
        <dbReference type="ARBA" id="ARBA00022927"/>
    </source>
</evidence>
<evidence type="ECO:0000256" key="9">
    <source>
        <dbReference type="ARBA" id="ARBA00023242"/>
    </source>
</evidence>
<gene>
    <name evidence="11" type="ORF">ECRASSUSDP1_LOCUS27517</name>
</gene>
<keyword evidence="7" id="KW-0653">Protein transport</keyword>
<dbReference type="CDD" id="cd21452">
    <property type="entry name" value="DLC-like_DYNLL1_DYNLL2"/>
    <property type="match status" value="1"/>
</dbReference>
<dbReference type="FunFam" id="3.30.740.10:FF:000005">
    <property type="entry name" value="Dynein light chain"/>
    <property type="match status" value="1"/>
</dbReference>
<evidence type="ECO:0000256" key="5">
    <source>
        <dbReference type="ARBA" id="ARBA00022701"/>
    </source>
</evidence>
<dbReference type="GO" id="GO:0051028">
    <property type="term" value="P:mRNA transport"/>
    <property type="evidence" value="ECO:0007669"/>
    <property type="project" value="UniProtKB-KW"/>
</dbReference>
<dbReference type="GO" id="GO:0005868">
    <property type="term" value="C:cytoplasmic dynein complex"/>
    <property type="evidence" value="ECO:0007669"/>
    <property type="project" value="TreeGrafter"/>
</dbReference>
<keyword evidence="9" id="KW-0539">Nucleus</keyword>
<dbReference type="GO" id="GO:0005634">
    <property type="term" value="C:nucleus"/>
    <property type="evidence" value="ECO:0007669"/>
    <property type="project" value="UniProtKB-SubCell"/>
</dbReference>